<keyword evidence="3" id="KW-1185">Reference proteome</keyword>
<dbReference type="RefSeq" id="WP_187058360.1">
    <property type="nucleotide sequence ID" value="NZ_CP060412.1"/>
</dbReference>
<evidence type="ECO:0000256" key="1">
    <source>
        <dbReference type="SAM" id="Phobius"/>
    </source>
</evidence>
<dbReference type="AlphaFoldDB" id="A0A7G8Q824"/>
<dbReference type="KEGG" id="dtl:H8F01_07415"/>
<proteinExistence type="predicted"/>
<protein>
    <submittedName>
        <fullName evidence="2">Uncharacterized protein</fullName>
    </submittedName>
</protein>
<sequence>MPAPDNARQGHVILRVVLMTLALAVLVASAAMWWWMQETDDGGFATGQATASAEVDVSRG</sequence>
<gene>
    <name evidence="2" type="ORF">H8F01_07415</name>
</gene>
<dbReference type="EMBL" id="CP060412">
    <property type="protein sequence ID" value="QNK02932.1"/>
    <property type="molecule type" value="Genomic_DNA"/>
</dbReference>
<keyword evidence="1" id="KW-1133">Transmembrane helix</keyword>
<keyword evidence="1" id="KW-0812">Transmembrane</keyword>
<evidence type="ECO:0000313" key="2">
    <source>
        <dbReference type="EMBL" id="QNK02932.1"/>
    </source>
</evidence>
<keyword evidence="1" id="KW-0472">Membrane</keyword>
<reference evidence="2 3" key="1">
    <citation type="submission" date="2020-08" db="EMBL/GenBank/DDBJ databases">
        <title>Dyella sp. G9 isolated from forest soil.</title>
        <authorList>
            <person name="Fu J."/>
            <person name="Qiu L."/>
        </authorList>
    </citation>
    <scope>NUCLEOTIDE SEQUENCE [LARGE SCALE GENOMIC DNA]</scope>
    <source>
        <strain evidence="2 3">G9</strain>
    </source>
</reference>
<organism evidence="2 3">
    <name type="scientific">Dyella telluris</name>
    <dbReference type="NCBI Taxonomy" id="2763498"/>
    <lineage>
        <taxon>Bacteria</taxon>
        <taxon>Pseudomonadati</taxon>
        <taxon>Pseudomonadota</taxon>
        <taxon>Gammaproteobacteria</taxon>
        <taxon>Lysobacterales</taxon>
        <taxon>Rhodanobacteraceae</taxon>
        <taxon>Dyella</taxon>
    </lineage>
</organism>
<dbReference type="Proteomes" id="UP000515873">
    <property type="component" value="Chromosome"/>
</dbReference>
<accession>A0A7G8Q824</accession>
<feature type="transmembrane region" description="Helical" evidence="1">
    <location>
        <begin position="12"/>
        <end position="36"/>
    </location>
</feature>
<evidence type="ECO:0000313" key="3">
    <source>
        <dbReference type="Proteomes" id="UP000515873"/>
    </source>
</evidence>
<name>A0A7G8Q824_9GAMM</name>